<dbReference type="PANTHER" id="PTHR10587:SF133">
    <property type="entry name" value="CHITIN DEACETYLASE 1-RELATED"/>
    <property type="match status" value="1"/>
</dbReference>
<evidence type="ECO:0000313" key="5">
    <source>
        <dbReference type="Proteomes" id="UP000193411"/>
    </source>
</evidence>
<dbReference type="InterPro" id="IPR050248">
    <property type="entry name" value="Polysacc_deacetylase_ArnD"/>
</dbReference>
<dbReference type="GO" id="GO:0005975">
    <property type="term" value="P:carbohydrate metabolic process"/>
    <property type="evidence" value="ECO:0007669"/>
    <property type="project" value="InterPro"/>
</dbReference>
<dbReference type="InterPro" id="IPR002509">
    <property type="entry name" value="NODB_dom"/>
</dbReference>
<comment type="caution">
    <text evidence="4">The sequence shown here is derived from an EMBL/GenBank/DDBJ whole genome shotgun (WGS) entry which is preliminary data.</text>
</comment>
<accession>A0A1Y2HU88</accession>
<feature type="domain" description="NodB homology" evidence="3">
    <location>
        <begin position="1"/>
        <end position="153"/>
    </location>
</feature>
<protein>
    <recommendedName>
        <fullName evidence="3">NodB homology domain-containing protein</fullName>
    </recommendedName>
</protein>
<dbReference type="PANTHER" id="PTHR10587">
    <property type="entry name" value="GLYCOSYL TRANSFERASE-RELATED"/>
    <property type="match status" value="1"/>
</dbReference>
<dbReference type="GO" id="GO:0009272">
    <property type="term" value="P:fungal-type cell wall biogenesis"/>
    <property type="evidence" value="ECO:0007669"/>
    <property type="project" value="UniProtKB-ARBA"/>
</dbReference>
<name>A0A1Y2HU88_9FUNG</name>
<evidence type="ECO:0000313" key="4">
    <source>
        <dbReference type="EMBL" id="ORZ38166.1"/>
    </source>
</evidence>
<dbReference type="GO" id="GO:0004099">
    <property type="term" value="F:chitin deacetylase activity"/>
    <property type="evidence" value="ECO:0007669"/>
    <property type="project" value="UniProtKB-ARBA"/>
</dbReference>
<organism evidence="4 5">
    <name type="scientific">Catenaria anguillulae PL171</name>
    <dbReference type="NCBI Taxonomy" id="765915"/>
    <lineage>
        <taxon>Eukaryota</taxon>
        <taxon>Fungi</taxon>
        <taxon>Fungi incertae sedis</taxon>
        <taxon>Blastocladiomycota</taxon>
        <taxon>Blastocladiomycetes</taxon>
        <taxon>Blastocladiales</taxon>
        <taxon>Catenariaceae</taxon>
        <taxon>Catenaria</taxon>
    </lineage>
</organism>
<dbReference type="OrthoDB" id="407355at2759"/>
<evidence type="ECO:0000259" key="3">
    <source>
        <dbReference type="PROSITE" id="PS51677"/>
    </source>
</evidence>
<dbReference type="Gene3D" id="3.20.20.370">
    <property type="entry name" value="Glycoside hydrolase/deacetylase"/>
    <property type="match status" value="1"/>
</dbReference>
<dbReference type="AlphaFoldDB" id="A0A1Y2HU88"/>
<evidence type="ECO:0000256" key="1">
    <source>
        <dbReference type="ARBA" id="ARBA00022723"/>
    </source>
</evidence>
<keyword evidence="2" id="KW-0378">Hydrolase</keyword>
<dbReference type="PROSITE" id="PS51677">
    <property type="entry name" value="NODB"/>
    <property type="match status" value="1"/>
</dbReference>
<dbReference type="GO" id="GO:0046872">
    <property type="term" value="F:metal ion binding"/>
    <property type="evidence" value="ECO:0007669"/>
    <property type="project" value="UniProtKB-KW"/>
</dbReference>
<dbReference type="Pfam" id="PF01522">
    <property type="entry name" value="Polysacc_deac_1"/>
    <property type="match status" value="1"/>
</dbReference>
<proteinExistence type="predicted"/>
<gene>
    <name evidence="4" type="ORF">BCR44DRAFT_116332</name>
</gene>
<dbReference type="SUPFAM" id="SSF88713">
    <property type="entry name" value="Glycoside hydrolase/deacetylase"/>
    <property type="match status" value="1"/>
</dbReference>
<dbReference type="GO" id="GO:0016020">
    <property type="term" value="C:membrane"/>
    <property type="evidence" value="ECO:0007669"/>
    <property type="project" value="TreeGrafter"/>
</dbReference>
<keyword evidence="1" id="KW-0479">Metal-binding</keyword>
<dbReference type="InterPro" id="IPR011330">
    <property type="entry name" value="Glyco_hydro/deAcase_b/a-brl"/>
</dbReference>
<reference evidence="4 5" key="1">
    <citation type="submission" date="2016-07" db="EMBL/GenBank/DDBJ databases">
        <title>Pervasive Adenine N6-methylation of Active Genes in Fungi.</title>
        <authorList>
            <consortium name="DOE Joint Genome Institute"/>
            <person name="Mondo S.J."/>
            <person name="Dannebaum R.O."/>
            <person name="Kuo R.C."/>
            <person name="Labutti K."/>
            <person name="Haridas S."/>
            <person name="Kuo A."/>
            <person name="Salamov A."/>
            <person name="Ahrendt S.R."/>
            <person name="Lipzen A."/>
            <person name="Sullivan W."/>
            <person name="Andreopoulos W.B."/>
            <person name="Clum A."/>
            <person name="Lindquist E."/>
            <person name="Daum C."/>
            <person name="Ramamoorthy G.K."/>
            <person name="Gryganskyi A."/>
            <person name="Culley D."/>
            <person name="Magnuson J.K."/>
            <person name="James T.Y."/>
            <person name="O'Malley M.A."/>
            <person name="Stajich J.E."/>
            <person name="Spatafora J.W."/>
            <person name="Visel A."/>
            <person name="Grigoriev I.V."/>
        </authorList>
    </citation>
    <scope>NUCLEOTIDE SEQUENCE [LARGE SCALE GENOMIC DNA]</scope>
    <source>
        <strain evidence="4 5">PL171</strain>
    </source>
</reference>
<dbReference type="EMBL" id="MCFL01000009">
    <property type="protein sequence ID" value="ORZ38166.1"/>
    <property type="molecule type" value="Genomic_DNA"/>
</dbReference>
<dbReference type="Proteomes" id="UP000193411">
    <property type="component" value="Unassembled WGS sequence"/>
</dbReference>
<evidence type="ECO:0000256" key="2">
    <source>
        <dbReference type="ARBA" id="ARBA00022801"/>
    </source>
</evidence>
<sequence length="172" mass="19764">MGWSLAVHTDVARRALREGHHLASHTWGHPDLTTVTIEQLDKEIKDTEAVISQLLGGQWRPRYMRPPYGSVNRGVMRRLSKHHGYRVILWDFDTNDWRPEITPGHIRFQYAQLCEHDPSKESFITLQHDVHAKTVHVAAHVYEQVKAAGFAMVPMYVCVNEPAYSAVDEKSE</sequence>
<keyword evidence="5" id="KW-1185">Reference proteome</keyword>